<comment type="subcellular location">
    <subcellularLocation>
        <location evidence="1">Cytoplasm</location>
        <location evidence="1">Cytoskeleton</location>
        <location evidence="1">Microtubule organizing center</location>
        <location evidence="1">Centrosome</location>
    </subcellularLocation>
</comment>
<reference evidence="13" key="2">
    <citation type="submission" date="2025-08" db="UniProtKB">
        <authorList>
            <consortium name="Ensembl"/>
        </authorList>
    </citation>
    <scope>IDENTIFICATION</scope>
    <source>
        <strain evidence="13">Brown Norway</strain>
    </source>
</reference>
<organism evidence="13 14">
    <name type="scientific">Rattus norvegicus</name>
    <name type="common">Rat</name>
    <dbReference type="NCBI Taxonomy" id="10116"/>
    <lineage>
        <taxon>Eukaryota</taxon>
        <taxon>Metazoa</taxon>
        <taxon>Chordata</taxon>
        <taxon>Craniata</taxon>
        <taxon>Vertebrata</taxon>
        <taxon>Euteleostomi</taxon>
        <taxon>Mammalia</taxon>
        <taxon>Eutheria</taxon>
        <taxon>Euarchontoglires</taxon>
        <taxon>Glires</taxon>
        <taxon>Rodentia</taxon>
        <taxon>Myomorpha</taxon>
        <taxon>Muroidea</taxon>
        <taxon>Muridae</taxon>
        <taxon>Murinae</taxon>
        <taxon>Rattus</taxon>
    </lineage>
</organism>
<proteinExistence type="inferred from homology"/>
<gene>
    <name evidence="13" type="primary">Cep57l1</name>
</gene>
<evidence type="ECO:0000256" key="7">
    <source>
        <dbReference type="ARBA" id="ARBA00041218"/>
    </source>
</evidence>
<evidence type="ECO:0000256" key="3">
    <source>
        <dbReference type="ARBA" id="ARBA00022490"/>
    </source>
</evidence>
<dbReference type="Gene3D" id="1.20.58.90">
    <property type="match status" value="1"/>
</dbReference>
<dbReference type="Pfam" id="PF06657">
    <property type="entry name" value="Cep57_MT_bd"/>
    <property type="match status" value="1"/>
</dbReference>
<feature type="region of interest" description="Disordered" evidence="10">
    <location>
        <begin position="275"/>
        <end position="317"/>
    </location>
</feature>
<feature type="compositionally biased region" description="Basic and acidic residues" evidence="10">
    <location>
        <begin position="276"/>
        <end position="299"/>
    </location>
</feature>
<keyword evidence="4" id="KW-0493">Microtubule</keyword>
<reference evidence="13" key="3">
    <citation type="submission" date="2025-09" db="UniProtKB">
        <authorList>
            <consortium name="Ensembl"/>
        </authorList>
    </citation>
    <scope>IDENTIFICATION</scope>
    <source>
        <strain evidence="13">Brown Norway</strain>
    </source>
</reference>
<feature type="compositionally biased region" description="Basic and acidic residues" evidence="10">
    <location>
        <begin position="448"/>
        <end position="457"/>
    </location>
</feature>
<dbReference type="PANTHER" id="PTHR19336:SF10">
    <property type="entry name" value="CENTROSOMAL PROTEIN CEP57L1"/>
    <property type="match status" value="1"/>
</dbReference>
<evidence type="ECO:0000256" key="1">
    <source>
        <dbReference type="ARBA" id="ARBA00004300"/>
    </source>
</evidence>
<evidence type="ECO:0000256" key="9">
    <source>
        <dbReference type="SAM" id="Coils"/>
    </source>
</evidence>
<evidence type="ECO:0000256" key="4">
    <source>
        <dbReference type="ARBA" id="ARBA00022701"/>
    </source>
</evidence>
<dbReference type="InterPro" id="IPR024957">
    <property type="entry name" value="Cep57_MT-bd_dom"/>
</dbReference>
<sequence length="457" mass="53148">MAPHHQSPTVLHGGQGLMEASVQSYKTMDAELPHSMIGSYLNPPERMYLPSFSQTEASQNCHPGSSPKMFNSPNNQALVSALKTLQEKIRRLELERTQAEDNLNLLSREAAQYKKALEEETNERNLAHEELTRQKKDISIQLSSAQSRCILLEKQLEYTKRMVLNVEREKNMILEQQAQLQREKEQDQMKLHAKLEKLDVLEKECLRLTTTQQTAEEKIKYLEEKLKEEEHQRRLFQDRACELQTGLEISKILMSTVSSSKLCNERKKLPKKTNCLKREPPQHTDCRFRGPASERERPPFRMTSSARAEPHSSGEPFSICDNLSELLRTMQDELDQMNMEHRELLRQIAQTGSHSDSEELEQELEHLARKMESKEDQISKLQKHQDRVRKLQEKVENSRINESSGIHGNPKRSKNLKTSPRKCLSETSAFQKDRSFQPVKVHSLPPRLRRDDVKWEQ</sequence>
<reference evidence="13" key="1">
    <citation type="submission" date="2024-01" db="EMBL/GenBank/DDBJ databases">
        <title>GRCr8: a new rat reference genome assembly contstructed from accurate long reads and long range scaffolding.</title>
        <authorList>
            <person name="Doris P.A."/>
            <person name="Kalbfleisch T."/>
            <person name="Li K."/>
            <person name="Howe K."/>
            <person name="Wood J."/>
        </authorList>
    </citation>
    <scope>NUCLEOTIDE SEQUENCE [LARGE SCALE GENOMIC DNA]</scope>
    <source>
        <strain evidence="13">Brown Norway</strain>
    </source>
</reference>
<evidence type="ECO:0000256" key="8">
    <source>
        <dbReference type="ARBA" id="ARBA00042578"/>
    </source>
</evidence>
<dbReference type="Pfam" id="PF14073">
    <property type="entry name" value="Cep57_CLD"/>
    <property type="match status" value="1"/>
</dbReference>
<dbReference type="Ensembl" id="ENSRNOT00000166206.1">
    <property type="protein sequence ID" value="ENSRNOP00000108566.1"/>
    <property type="gene ID" value="ENSRNOG00000000303.9"/>
</dbReference>
<feature type="compositionally biased region" description="Basic and acidic residues" evidence="10">
    <location>
        <begin position="390"/>
        <end position="399"/>
    </location>
</feature>
<protein>
    <recommendedName>
        <fullName evidence="7">Centrosomal protein 57kDa-like protein 1</fullName>
    </recommendedName>
    <alternativeName>
        <fullName evidence="8">Cep57-related protein</fullName>
    </alternativeName>
</protein>
<evidence type="ECO:0000256" key="6">
    <source>
        <dbReference type="ARBA" id="ARBA00023212"/>
    </source>
</evidence>
<evidence type="ECO:0000313" key="13">
    <source>
        <dbReference type="Ensembl" id="ENSRNOP00000108566.1"/>
    </source>
</evidence>
<keyword evidence="5 9" id="KW-0175">Coiled coil</keyword>
<accession>A0ABK0LRH8</accession>
<evidence type="ECO:0000256" key="10">
    <source>
        <dbReference type="SAM" id="MobiDB-lite"/>
    </source>
</evidence>
<feature type="domain" description="Cep57 centrosome localisation" evidence="12">
    <location>
        <begin position="77"/>
        <end position="254"/>
    </location>
</feature>
<dbReference type="Proteomes" id="UP000002494">
    <property type="component" value="Chromosome 20"/>
</dbReference>
<keyword evidence="14" id="KW-1185">Reference proteome</keyword>
<name>A0ABK0LRH8_RAT</name>
<dbReference type="InterPro" id="IPR025913">
    <property type="entry name" value="Cep57_CLD"/>
</dbReference>
<evidence type="ECO:0000256" key="2">
    <source>
        <dbReference type="ARBA" id="ARBA00008179"/>
    </source>
</evidence>
<dbReference type="GeneTree" id="ENSGT00530000063695"/>
<evidence type="ECO:0000259" key="12">
    <source>
        <dbReference type="Pfam" id="PF14073"/>
    </source>
</evidence>
<comment type="similarity">
    <text evidence="2">Belongs to the translokin family.</text>
</comment>
<evidence type="ECO:0000259" key="11">
    <source>
        <dbReference type="Pfam" id="PF06657"/>
    </source>
</evidence>
<dbReference type="InterPro" id="IPR051756">
    <property type="entry name" value="Centrosomal_MT-associated"/>
</dbReference>
<feature type="domain" description="Cep57 centrosome microtubule-binding" evidence="11">
    <location>
        <begin position="313"/>
        <end position="384"/>
    </location>
</feature>
<dbReference type="PANTHER" id="PTHR19336">
    <property type="entry name" value="UNCHARACTERIZED DUF1167"/>
    <property type="match status" value="1"/>
</dbReference>
<feature type="region of interest" description="Disordered" evidence="10">
    <location>
        <begin position="390"/>
        <end position="457"/>
    </location>
</feature>
<feature type="coiled-coil region" evidence="9">
    <location>
        <begin position="75"/>
        <end position="239"/>
    </location>
</feature>
<evidence type="ECO:0000256" key="5">
    <source>
        <dbReference type="ARBA" id="ARBA00023054"/>
    </source>
</evidence>
<keyword evidence="6" id="KW-0206">Cytoskeleton</keyword>
<dbReference type="RGD" id="1311358">
    <property type="gene designation" value="Cep57l1"/>
</dbReference>
<evidence type="ECO:0000313" key="14">
    <source>
        <dbReference type="Proteomes" id="UP000002494"/>
    </source>
</evidence>
<keyword evidence="3" id="KW-0963">Cytoplasm</keyword>